<organism evidence="1 2">
    <name type="scientific">Parasponia andersonii</name>
    <name type="common">Sponia andersonii</name>
    <dbReference type="NCBI Taxonomy" id="3476"/>
    <lineage>
        <taxon>Eukaryota</taxon>
        <taxon>Viridiplantae</taxon>
        <taxon>Streptophyta</taxon>
        <taxon>Embryophyta</taxon>
        <taxon>Tracheophyta</taxon>
        <taxon>Spermatophyta</taxon>
        <taxon>Magnoliopsida</taxon>
        <taxon>eudicotyledons</taxon>
        <taxon>Gunneridae</taxon>
        <taxon>Pentapetalae</taxon>
        <taxon>rosids</taxon>
        <taxon>fabids</taxon>
        <taxon>Rosales</taxon>
        <taxon>Cannabaceae</taxon>
        <taxon>Parasponia</taxon>
    </lineage>
</organism>
<comment type="caution">
    <text evidence="1">The sequence shown here is derived from an EMBL/GenBank/DDBJ whole genome shotgun (WGS) entry which is preliminary data.</text>
</comment>
<gene>
    <name evidence="1" type="ORF">PanWU01x14_338940</name>
</gene>
<dbReference type="Proteomes" id="UP000237105">
    <property type="component" value="Unassembled WGS sequence"/>
</dbReference>
<reference evidence="2" key="1">
    <citation type="submission" date="2016-06" db="EMBL/GenBank/DDBJ databases">
        <title>Parallel loss of symbiosis genes in relatives of nitrogen-fixing non-legume Parasponia.</title>
        <authorList>
            <person name="Van Velzen R."/>
            <person name="Holmer R."/>
            <person name="Bu F."/>
            <person name="Rutten L."/>
            <person name="Van Zeijl A."/>
            <person name="Liu W."/>
            <person name="Santuari L."/>
            <person name="Cao Q."/>
            <person name="Sharma T."/>
            <person name="Shen D."/>
            <person name="Roswanjaya Y."/>
            <person name="Wardhani T."/>
            <person name="Kalhor M.S."/>
            <person name="Jansen J."/>
            <person name="Van den Hoogen J."/>
            <person name="Gungor B."/>
            <person name="Hartog M."/>
            <person name="Hontelez J."/>
            <person name="Verver J."/>
            <person name="Yang W.-C."/>
            <person name="Schijlen E."/>
            <person name="Repin R."/>
            <person name="Schilthuizen M."/>
            <person name="Schranz E."/>
            <person name="Heidstra R."/>
            <person name="Miyata K."/>
            <person name="Fedorova E."/>
            <person name="Kohlen W."/>
            <person name="Bisseling T."/>
            <person name="Smit S."/>
            <person name="Geurts R."/>
        </authorList>
    </citation>
    <scope>NUCLEOTIDE SEQUENCE [LARGE SCALE GENOMIC DNA]</scope>
    <source>
        <strain evidence="2">cv. WU1-14</strain>
    </source>
</reference>
<evidence type="ECO:0000313" key="2">
    <source>
        <dbReference type="Proteomes" id="UP000237105"/>
    </source>
</evidence>
<feature type="non-terminal residue" evidence="1">
    <location>
        <position position="1"/>
    </location>
</feature>
<keyword evidence="2" id="KW-1185">Reference proteome</keyword>
<protein>
    <submittedName>
        <fullName evidence="1">Uncharacterized protein</fullName>
    </submittedName>
</protein>
<sequence length="80" mass="9064">LTGLKQSNPYWSYVKCLSFASPSNHGYHILTLDLYLLLLDQPSQTCCLLLSHICNSVGIIYRFFPRFWAVVHKGSSPISC</sequence>
<dbReference type="EMBL" id="JXTB01000627">
    <property type="protein sequence ID" value="PON35114.1"/>
    <property type="molecule type" value="Genomic_DNA"/>
</dbReference>
<name>A0A2P5AF02_PARAD</name>
<accession>A0A2P5AF02</accession>
<proteinExistence type="predicted"/>
<evidence type="ECO:0000313" key="1">
    <source>
        <dbReference type="EMBL" id="PON35114.1"/>
    </source>
</evidence>
<dbReference type="AlphaFoldDB" id="A0A2P5AF02"/>